<dbReference type="EMBL" id="DXHU01000016">
    <property type="protein sequence ID" value="HIV98903.1"/>
    <property type="molecule type" value="Genomic_DNA"/>
</dbReference>
<dbReference type="Gene3D" id="3.10.450.530">
    <property type="entry name" value="Ribonuclease toxin, BrnT, of type II toxin-antitoxin system"/>
    <property type="match status" value="1"/>
</dbReference>
<dbReference type="Pfam" id="PF04365">
    <property type="entry name" value="BrnT_toxin"/>
    <property type="match status" value="1"/>
</dbReference>
<proteinExistence type="predicted"/>
<accession>A0A9D1PUB9</accession>
<evidence type="ECO:0000313" key="2">
    <source>
        <dbReference type="Proteomes" id="UP000823936"/>
    </source>
</evidence>
<dbReference type="AlphaFoldDB" id="A0A9D1PUB9"/>
<dbReference type="InterPro" id="IPR007460">
    <property type="entry name" value="BrnT_toxin"/>
</dbReference>
<organism evidence="1 2">
    <name type="scientific">Candidatus Ornithospirochaeta avicola</name>
    <dbReference type="NCBI Taxonomy" id="2840896"/>
    <lineage>
        <taxon>Bacteria</taxon>
        <taxon>Pseudomonadati</taxon>
        <taxon>Spirochaetota</taxon>
        <taxon>Spirochaetia</taxon>
        <taxon>Spirochaetales</taxon>
        <taxon>Spirochaetaceae</taxon>
        <taxon>Spirochaetaceae incertae sedis</taxon>
        <taxon>Candidatus Ornithospirochaeta</taxon>
    </lineage>
</organism>
<name>A0A9D1PUB9_9SPIO</name>
<protein>
    <submittedName>
        <fullName evidence="1">BrnT family toxin</fullName>
    </submittedName>
</protein>
<dbReference type="InterPro" id="IPR038573">
    <property type="entry name" value="BrnT_sf"/>
</dbReference>
<gene>
    <name evidence="1" type="ORF">IAB12_03895</name>
</gene>
<dbReference type="Proteomes" id="UP000823936">
    <property type="component" value="Unassembled WGS sequence"/>
</dbReference>
<reference evidence="1" key="2">
    <citation type="submission" date="2021-04" db="EMBL/GenBank/DDBJ databases">
        <authorList>
            <person name="Gilroy R."/>
        </authorList>
    </citation>
    <scope>NUCLEOTIDE SEQUENCE</scope>
    <source>
        <strain evidence="1">Gambia11-129</strain>
    </source>
</reference>
<sequence length="93" mass="11193">MQFEWDEEKNIANIKKHDGISFHMAVRVFLDGNRIERYDCKHSIDEDRYNVIGMVERLLFVVYTERDADTIRIISARKATKEECNEYYKKNDN</sequence>
<evidence type="ECO:0000313" key="1">
    <source>
        <dbReference type="EMBL" id="HIV98903.1"/>
    </source>
</evidence>
<reference evidence="1" key="1">
    <citation type="journal article" date="2021" name="PeerJ">
        <title>Extensive microbial diversity within the chicken gut microbiome revealed by metagenomics and culture.</title>
        <authorList>
            <person name="Gilroy R."/>
            <person name="Ravi A."/>
            <person name="Getino M."/>
            <person name="Pursley I."/>
            <person name="Horton D.L."/>
            <person name="Alikhan N.F."/>
            <person name="Baker D."/>
            <person name="Gharbi K."/>
            <person name="Hall N."/>
            <person name="Watson M."/>
            <person name="Adriaenssens E.M."/>
            <person name="Foster-Nyarko E."/>
            <person name="Jarju S."/>
            <person name="Secka A."/>
            <person name="Antonio M."/>
            <person name="Oren A."/>
            <person name="Chaudhuri R.R."/>
            <person name="La Ragione R."/>
            <person name="Hildebrand F."/>
            <person name="Pallen M.J."/>
        </authorList>
    </citation>
    <scope>NUCLEOTIDE SEQUENCE</scope>
    <source>
        <strain evidence="1">Gambia11-129</strain>
    </source>
</reference>
<comment type="caution">
    <text evidence="1">The sequence shown here is derived from an EMBL/GenBank/DDBJ whole genome shotgun (WGS) entry which is preliminary data.</text>
</comment>